<keyword evidence="10 11" id="KW-0131">Cell cycle</keyword>
<dbReference type="InterPro" id="IPR002104">
    <property type="entry name" value="Integrase_catalytic"/>
</dbReference>
<dbReference type="Pfam" id="PF00589">
    <property type="entry name" value="Phage_integrase"/>
    <property type="match status" value="1"/>
</dbReference>
<evidence type="ECO:0000256" key="9">
    <source>
        <dbReference type="ARBA" id="ARBA00023172"/>
    </source>
</evidence>
<proteinExistence type="inferred from homology"/>
<feature type="active site" evidence="11">
    <location>
        <position position="267"/>
    </location>
</feature>
<comment type="subunit">
    <text evidence="11">Forms a cyclic heterotetrameric complex composed of two molecules of XerC and two molecules of XerD.</text>
</comment>
<dbReference type="HAMAP" id="MF_01807">
    <property type="entry name" value="Recomb_XerD"/>
    <property type="match status" value="1"/>
</dbReference>
<dbReference type="PANTHER" id="PTHR30349:SF81">
    <property type="entry name" value="TYROSINE RECOMBINASE XERC"/>
    <property type="match status" value="1"/>
</dbReference>
<dbReference type="PROSITE" id="PS51900">
    <property type="entry name" value="CB"/>
    <property type="match status" value="1"/>
</dbReference>
<evidence type="ECO:0000256" key="4">
    <source>
        <dbReference type="ARBA" id="ARBA00022490"/>
    </source>
</evidence>
<feature type="active site" description="O-(3'-phospho-DNA)-tyrosine intermediate" evidence="11">
    <location>
        <position position="276"/>
    </location>
</feature>
<evidence type="ECO:0000256" key="3">
    <source>
        <dbReference type="ARBA" id="ARBA00015810"/>
    </source>
</evidence>
<dbReference type="NCBIfam" id="NF040815">
    <property type="entry name" value="recomb_XerA_Arch"/>
    <property type="match status" value="1"/>
</dbReference>
<evidence type="ECO:0000256" key="2">
    <source>
        <dbReference type="ARBA" id="ARBA00010450"/>
    </source>
</evidence>
<gene>
    <name evidence="11" type="primary">xerD</name>
    <name evidence="14" type="ORF">EDC39_102230</name>
</gene>
<dbReference type="InterPro" id="IPR013762">
    <property type="entry name" value="Integrase-like_cat_sf"/>
</dbReference>
<dbReference type="InterPro" id="IPR044068">
    <property type="entry name" value="CB"/>
</dbReference>
<keyword evidence="4 11" id="KW-0963">Cytoplasm</keyword>
<evidence type="ECO:0000256" key="7">
    <source>
        <dbReference type="ARBA" id="ARBA00022908"/>
    </source>
</evidence>
<comment type="similarity">
    <text evidence="2 11">Belongs to the 'phage' integrase family. XerD subfamily.</text>
</comment>
<dbReference type="PANTHER" id="PTHR30349">
    <property type="entry name" value="PHAGE INTEGRASE-RELATED"/>
    <property type="match status" value="1"/>
</dbReference>
<keyword evidence="5 11" id="KW-0132">Cell division</keyword>
<dbReference type="InterPro" id="IPR011010">
    <property type="entry name" value="DNA_brk_join_enz"/>
</dbReference>
<dbReference type="Gene3D" id="1.10.443.10">
    <property type="entry name" value="Intergrase catalytic core"/>
    <property type="match status" value="1"/>
</dbReference>
<dbReference type="InterPro" id="IPR004107">
    <property type="entry name" value="Integrase_SAM-like_N"/>
</dbReference>
<organism evidence="14 15">
    <name type="scientific">Geothermobacter ehrlichii</name>
    <dbReference type="NCBI Taxonomy" id="213224"/>
    <lineage>
        <taxon>Bacteria</taxon>
        <taxon>Pseudomonadati</taxon>
        <taxon>Thermodesulfobacteriota</taxon>
        <taxon>Desulfuromonadia</taxon>
        <taxon>Desulfuromonadales</taxon>
        <taxon>Geothermobacteraceae</taxon>
        <taxon>Geothermobacter</taxon>
    </lineage>
</organism>
<keyword evidence="9 11" id="KW-0233">DNA recombination</keyword>
<evidence type="ECO:0000256" key="5">
    <source>
        <dbReference type="ARBA" id="ARBA00022618"/>
    </source>
</evidence>
<evidence type="ECO:0000313" key="15">
    <source>
        <dbReference type="Proteomes" id="UP000324159"/>
    </source>
</evidence>
<feature type="domain" description="Tyr recombinase" evidence="12">
    <location>
        <begin position="106"/>
        <end position="289"/>
    </location>
</feature>
<feature type="active site" evidence="11">
    <location>
        <position position="244"/>
    </location>
</feature>
<evidence type="ECO:0000256" key="10">
    <source>
        <dbReference type="ARBA" id="ARBA00023306"/>
    </source>
</evidence>
<dbReference type="NCBIfam" id="TIGR02225">
    <property type="entry name" value="recomb_XerD"/>
    <property type="match status" value="1"/>
</dbReference>
<keyword evidence="7 11" id="KW-0229">DNA integration</keyword>
<feature type="active site" evidence="11">
    <location>
        <position position="170"/>
    </location>
</feature>
<dbReference type="GO" id="GO:0051301">
    <property type="term" value="P:cell division"/>
    <property type="evidence" value="ECO:0007669"/>
    <property type="project" value="UniProtKB-KW"/>
</dbReference>
<comment type="function">
    <text evidence="11">Site-specific tyrosine recombinase, which acts by catalyzing the cutting and rejoining of the recombining DNA molecules. The XerC-XerD complex is essential to convert dimers of the bacterial chromosome into monomers to permit their segregation at cell division. It also contributes to the segregational stability of plasmids.</text>
</comment>
<dbReference type="GO" id="GO:0006313">
    <property type="term" value="P:DNA transposition"/>
    <property type="evidence" value="ECO:0007669"/>
    <property type="project" value="UniProtKB-UniRule"/>
</dbReference>
<dbReference type="NCBIfam" id="NF001399">
    <property type="entry name" value="PRK00283.1"/>
    <property type="match status" value="1"/>
</dbReference>
<sequence>MDELLDRFLNYLLVEKGLSSNTLDAYGRDLAQYLEFLEQDGITTLAAIRSAHVLGYLARLRKRGLSARSRARKLVSLRQFHRYLVQEGLTADDPTARIEAPKNLPPLPKSLTQDEVERLLASPVGDEPLALRDRAMLEVLYATGLRVSELVSLELGQLQLDAGFLRAFGKGSKQRIVPLGEPATEALIRYLAEGRPCLVGDRRQEKVFLNRSGLGLTRQGFWKMMKRRAAMAGITKNITPHTLRHSFATHLLDNGADLRSVQTMLGHADISTTQIYTHVSRERLRRIHEKHHPRG</sequence>
<dbReference type="HAMAP" id="MF_01808">
    <property type="entry name" value="Recomb_XerC_XerD"/>
    <property type="match status" value="1"/>
</dbReference>
<evidence type="ECO:0000259" key="13">
    <source>
        <dbReference type="PROSITE" id="PS51900"/>
    </source>
</evidence>
<dbReference type="SUPFAM" id="SSF56349">
    <property type="entry name" value="DNA breaking-rejoining enzymes"/>
    <property type="match status" value="1"/>
</dbReference>
<evidence type="ECO:0000256" key="6">
    <source>
        <dbReference type="ARBA" id="ARBA00022829"/>
    </source>
</evidence>
<dbReference type="InterPro" id="IPR010998">
    <property type="entry name" value="Integrase_recombinase_N"/>
</dbReference>
<feature type="domain" description="Core-binding (CB)" evidence="13">
    <location>
        <begin position="1"/>
        <end position="85"/>
    </location>
</feature>
<dbReference type="InterPro" id="IPR011932">
    <property type="entry name" value="Recomb_XerD"/>
</dbReference>
<dbReference type="InterPro" id="IPR023009">
    <property type="entry name" value="Tyrosine_recombinase_XerC/XerD"/>
</dbReference>
<evidence type="ECO:0000256" key="8">
    <source>
        <dbReference type="ARBA" id="ARBA00023125"/>
    </source>
</evidence>
<evidence type="ECO:0000259" key="12">
    <source>
        <dbReference type="PROSITE" id="PS51898"/>
    </source>
</evidence>
<dbReference type="InterPro" id="IPR050090">
    <property type="entry name" value="Tyrosine_recombinase_XerCD"/>
</dbReference>
<keyword evidence="6 11" id="KW-0159">Chromosome partition</keyword>
<dbReference type="EMBL" id="VNIB01000002">
    <property type="protein sequence ID" value="TYO99704.1"/>
    <property type="molecule type" value="Genomic_DNA"/>
</dbReference>
<dbReference type="GO" id="GO:0005737">
    <property type="term" value="C:cytoplasm"/>
    <property type="evidence" value="ECO:0007669"/>
    <property type="project" value="UniProtKB-SubCell"/>
</dbReference>
<keyword evidence="15" id="KW-1185">Reference proteome</keyword>
<evidence type="ECO:0000313" key="14">
    <source>
        <dbReference type="EMBL" id="TYO99704.1"/>
    </source>
</evidence>
<keyword evidence="8 11" id="KW-0238">DNA-binding</keyword>
<dbReference type="Proteomes" id="UP000324159">
    <property type="component" value="Unassembled WGS sequence"/>
</dbReference>
<dbReference type="RefSeq" id="WP_148895040.1">
    <property type="nucleotide sequence ID" value="NZ_VNIB01000002.1"/>
</dbReference>
<dbReference type="Gene3D" id="1.10.150.130">
    <property type="match status" value="1"/>
</dbReference>
<dbReference type="AlphaFoldDB" id="A0A5D3WL27"/>
<feature type="active site" evidence="11">
    <location>
        <position position="241"/>
    </location>
</feature>
<comment type="subcellular location">
    <subcellularLocation>
        <location evidence="1 11">Cytoplasm</location>
    </subcellularLocation>
</comment>
<comment type="caution">
    <text evidence="14">The sequence shown here is derived from an EMBL/GenBank/DDBJ whole genome shotgun (WGS) entry which is preliminary data.</text>
</comment>
<dbReference type="Pfam" id="PF02899">
    <property type="entry name" value="Phage_int_SAM_1"/>
    <property type="match status" value="1"/>
</dbReference>
<feature type="active site" evidence="11">
    <location>
        <position position="146"/>
    </location>
</feature>
<dbReference type="CDD" id="cd00798">
    <property type="entry name" value="INT_XerDC_C"/>
    <property type="match status" value="1"/>
</dbReference>
<dbReference type="GO" id="GO:0003677">
    <property type="term" value="F:DNA binding"/>
    <property type="evidence" value="ECO:0007669"/>
    <property type="project" value="UniProtKB-UniRule"/>
</dbReference>
<reference evidence="14 15" key="1">
    <citation type="submission" date="2019-07" db="EMBL/GenBank/DDBJ databases">
        <title>Genomic Encyclopedia of Type Strains, Phase IV (KMG-IV): sequencing the most valuable type-strain genomes for metagenomic binning, comparative biology and taxonomic classification.</title>
        <authorList>
            <person name="Goeker M."/>
        </authorList>
    </citation>
    <scope>NUCLEOTIDE SEQUENCE [LARGE SCALE GENOMIC DNA]</scope>
    <source>
        <strain evidence="14 15">SS015</strain>
    </source>
</reference>
<dbReference type="GO" id="GO:0007059">
    <property type="term" value="P:chromosome segregation"/>
    <property type="evidence" value="ECO:0007669"/>
    <property type="project" value="UniProtKB-UniRule"/>
</dbReference>
<evidence type="ECO:0000256" key="1">
    <source>
        <dbReference type="ARBA" id="ARBA00004496"/>
    </source>
</evidence>
<dbReference type="GO" id="GO:0009037">
    <property type="term" value="F:tyrosine-based site-specific recombinase activity"/>
    <property type="evidence" value="ECO:0007669"/>
    <property type="project" value="UniProtKB-UniRule"/>
</dbReference>
<dbReference type="PROSITE" id="PS51898">
    <property type="entry name" value="TYR_RECOMBINASE"/>
    <property type="match status" value="1"/>
</dbReference>
<evidence type="ECO:0000256" key="11">
    <source>
        <dbReference type="HAMAP-Rule" id="MF_01807"/>
    </source>
</evidence>
<protein>
    <recommendedName>
        <fullName evidence="3 11">Tyrosine recombinase XerD</fullName>
    </recommendedName>
</protein>
<name>A0A5D3WL27_9BACT</name>
<dbReference type="OrthoDB" id="9801717at2"/>
<accession>A0A5D3WL27</accession>